<evidence type="ECO:0000256" key="1">
    <source>
        <dbReference type="SAM" id="Phobius"/>
    </source>
</evidence>
<dbReference type="Proteomes" id="UP000192671">
    <property type="component" value="Plasmid unnamed 2"/>
</dbReference>
<keyword evidence="1" id="KW-0812">Transmembrane</keyword>
<dbReference type="AlphaFoldDB" id="A0A1X0U4P4"/>
<keyword evidence="2" id="KW-0614">Plasmid</keyword>
<keyword evidence="1" id="KW-1133">Transmembrane helix</keyword>
<name>A0A1X0U4P4_9BACT</name>
<protein>
    <submittedName>
        <fullName evidence="2">Uncharacterized protein</fullName>
    </submittedName>
</protein>
<accession>A0A1X0U4P4</accession>
<sequence>MNFYNCAINFLQAKNSHKDKTPKKNYIIISLFYDFCFFFTVKYFFTNRGQCLFLFLGKNFI</sequence>
<proteinExistence type="predicted"/>
<gene>
    <name evidence="2" type="ORF">A3835_09615</name>
</gene>
<comment type="caution">
    <text evidence="2">The sequence shown here is derived from an EMBL/GenBank/DDBJ whole genome shotgun (WGS) entry which is preliminary data.</text>
</comment>
<organism evidence="2">
    <name type="scientific">Campylobacter concisus</name>
    <dbReference type="NCBI Taxonomy" id="199"/>
    <lineage>
        <taxon>Bacteria</taxon>
        <taxon>Pseudomonadati</taxon>
        <taxon>Campylobacterota</taxon>
        <taxon>Epsilonproteobacteria</taxon>
        <taxon>Campylobacterales</taxon>
        <taxon>Campylobacteraceae</taxon>
        <taxon>Campylobacter</taxon>
    </lineage>
</organism>
<evidence type="ECO:0000313" key="2">
    <source>
        <dbReference type="EMBL" id="ORI09488.1"/>
    </source>
</evidence>
<dbReference type="EMBL" id="LVWL01000009">
    <property type="protein sequence ID" value="ORI09488.1"/>
    <property type="molecule type" value="Genomic_DNA"/>
</dbReference>
<reference evidence="2" key="1">
    <citation type="journal article" date="2017" name="Gene Rep">
        <title>The ribosomal RNA operon (rrn) of Campylobacter concisus supports molecular typing to genomospecies level.</title>
        <authorList>
            <person name="Huq M."/>
            <person name="Van T.T.H."/>
            <person name="Gurtler V."/>
            <person name="Elshagmani E."/>
            <person name="Allemailem K.S."/>
            <person name="Smooker P.M."/>
            <person name="Istivan T.S."/>
        </authorList>
    </citation>
    <scope>NUCLEOTIDE SEQUENCE [LARGE SCALE GENOMIC DNA]</scope>
    <source>
        <strain evidence="2">RCH 26</strain>
        <plasmid evidence="2">unnamed 2</plasmid>
    </source>
</reference>
<geneLocation type="plasmid" evidence="2">
    <name>unnamed 2</name>
</geneLocation>
<keyword evidence="1" id="KW-0472">Membrane</keyword>
<feature type="transmembrane region" description="Helical" evidence="1">
    <location>
        <begin position="26"/>
        <end position="45"/>
    </location>
</feature>